<organism evidence="1 2">
    <name type="scientific">Streptomyces macrosporus</name>
    <dbReference type="NCBI Taxonomy" id="44032"/>
    <lineage>
        <taxon>Bacteria</taxon>
        <taxon>Bacillati</taxon>
        <taxon>Actinomycetota</taxon>
        <taxon>Actinomycetes</taxon>
        <taxon>Kitasatosporales</taxon>
        <taxon>Streptomycetaceae</taxon>
        <taxon>Streptomyces</taxon>
    </lineage>
</organism>
<evidence type="ECO:0000313" key="1">
    <source>
        <dbReference type="EMBL" id="GAA2450853.1"/>
    </source>
</evidence>
<evidence type="ECO:0000313" key="2">
    <source>
        <dbReference type="Proteomes" id="UP001501638"/>
    </source>
</evidence>
<dbReference type="RefSeq" id="WP_344324684.1">
    <property type="nucleotide sequence ID" value="NZ_BAAASZ010000026.1"/>
</dbReference>
<comment type="caution">
    <text evidence="1">The sequence shown here is derived from an EMBL/GenBank/DDBJ whole genome shotgun (WGS) entry which is preliminary data.</text>
</comment>
<gene>
    <name evidence="1" type="ORF">GCM10010405_38210</name>
</gene>
<accession>A0ABN3K6B9</accession>
<dbReference type="EMBL" id="BAAASZ010000026">
    <property type="protein sequence ID" value="GAA2450853.1"/>
    <property type="molecule type" value="Genomic_DNA"/>
</dbReference>
<sequence>MYLIHVRLRPPVGAELPHDAADQVRGCAVAHERIEHVSDHRHAAGGPVLGIYLIADDLFQAEARAGSICRRALARCPDFRGWELAGVQAPFVAPFVERQSPETSP</sequence>
<keyword evidence="2" id="KW-1185">Reference proteome</keyword>
<proteinExistence type="predicted"/>
<name>A0ABN3K6B9_9ACTN</name>
<dbReference type="Proteomes" id="UP001501638">
    <property type="component" value="Unassembled WGS sequence"/>
</dbReference>
<protein>
    <recommendedName>
        <fullName evidence="3">YCII-related domain-containing protein</fullName>
    </recommendedName>
</protein>
<reference evidence="1 2" key="1">
    <citation type="journal article" date="2019" name="Int. J. Syst. Evol. Microbiol.">
        <title>The Global Catalogue of Microorganisms (GCM) 10K type strain sequencing project: providing services to taxonomists for standard genome sequencing and annotation.</title>
        <authorList>
            <consortium name="The Broad Institute Genomics Platform"/>
            <consortium name="The Broad Institute Genome Sequencing Center for Infectious Disease"/>
            <person name="Wu L."/>
            <person name="Ma J."/>
        </authorList>
    </citation>
    <scope>NUCLEOTIDE SEQUENCE [LARGE SCALE GENOMIC DNA]</scope>
    <source>
        <strain evidence="1 2">JCM 6305</strain>
    </source>
</reference>
<evidence type="ECO:0008006" key="3">
    <source>
        <dbReference type="Google" id="ProtNLM"/>
    </source>
</evidence>